<organism evidence="4 5">
    <name type="scientific">Dentiscutata erythropus</name>
    <dbReference type="NCBI Taxonomy" id="1348616"/>
    <lineage>
        <taxon>Eukaryota</taxon>
        <taxon>Fungi</taxon>
        <taxon>Fungi incertae sedis</taxon>
        <taxon>Mucoromycota</taxon>
        <taxon>Glomeromycotina</taxon>
        <taxon>Glomeromycetes</taxon>
        <taxon>Diversisporales</taxon>
        <taxon>Gigasporaceae</taxon>
        <taxon>Dentiscutata</taxon>
    </lineage>
</organism>
<evidence type="ECO:0000259" key="3">
    <source>
        <dbReference type="PROSITE" id="PS50157"/>
    </source>
</evidence>
<keyword evidence="1" id="KW-0479">Metal-binding</keyword>
<feature type="region of interest" description="Disordered" evidence="2">
    <location>
        <begin position="23"/>
        <end position="53"/>
    </location>
</feature>
<dbReference type="OrthoDB" id="654211at2759"/>
<sequence>ELTIGIDDTQTPPTFSVIVPNSSSRFVLPPTNDDSSLPPENSGESLLPVGSGATILNNNDDTFSSTEPDVMDHLDSSSIAIGFNNSSRPISLPSTRRSTSSMHRIPCNYDNCGRTFRSQGEWQEHQYQHYGESRKSKHSCVFFWSVKVLGPFTQAEVTSDVIIDIIILTNLILYLGPFTQAE</sequence>
<protein>
    <submittedName>
        <fullName evidence="4">20085_t:CDS:1</fullName>
    </submittedName>
</protein>
<name>A0A9N9JQB5_9GLOM</name>
<dbReference type="PROSITE" id="PS00028">
    <property type="entry name" value="ZINC_FINGER_C2H2_1"/>
    <property type="match status" value="1"/>
</dbReference>
<evidence type="ECO:0000256" key="2">
    <source>
        <dbReference type="SAM" id="MobiDB-lite"/>
    </source>
</evidence>
<dbReference type="SMART" id="SM00355">
    <property type="entry name" value="ZnF_C2H2"/>
    <property type="match status" value="1"/>
</dbReference>
<reference evidence="4" key="1">
    <citation type="submission" date="2021-06" db="EMBL/GenBank/DDBJ databases">
        <authorList>
            <person name="Kallberg Y."/>
            <person name="Tangrot J."/>
            <person name="Rosling A."/>
        </authorList>
    </citation>
    <scope>NUCLEOTIDE SEQUENCE</scope>
    <source>
        <strain evidence="4">MA453B</strain>
    </source>
</reference>
<keyword evidence="5" id="KW-1185">Reference proteome</keyword>
<gene>
    <name evidence="4" type="ORF">DERYTH_LOCUS21675</name>
</gene>
<feature type="compositionally biased region" description="Polar residues" evidence="2">
    <location>
        <begin position="32"/>
        <end position="44"/>
    </location>
</feature>
<evidence type="ECO:0000256" key="1">
    <source>
        <dbReference type="PROSITE-ProRule" id="PRU00042"/>
    </source>
</evidence>
<evidence type="ECO:0000313" key="4">
    <source>
        <dbReference type="EMBL" id="CAG8792309.1"/>
    </source>
</evidence>
<feature type="non-terminal residue" evidence="4">
    <location>
        <position position="182"/>
    </location>
</feature>
<dbReference type="AlphaFoldDB" id="A0A9N9JQB5"/>
<comment type="caution">
    <text evidence="4">The sequence shown here is derived from an EMBL/GenBank/DDBJ whole genome shotgun (WGS) entry which is preliminary data.</text>
</comment>
<proteinExistence type="predicted"/>
<dbReference type="GO" id="GO:0008270">
    <property type="term" value="F:zinc ion binding"/>
    <property type="evidence" value="ECO:0007669"/>
    <property type="project" value="UniProtKB-KW"/>
</dbReference>
<keyword evidence="1" id="KW-0862">Zinc</keyword>
<feature type="non-terminal residue" evidence="4">
    <location>
        <position position="1"/>
    </location>
</feature>
<evidence type="ECO:0000313" key="5">
    <source>
        <dbReference type="Proteomes" id="UP000789405"/>
    </source>
</evidence>
<dbReference type="InterPro" id="IPR013087">
    <property type="entry name" value="Znf_C2H2_type"/>
</dbReference>
<accession>A0A9N9JQB5</accession>
<dbReference type="EMBL" id="CAJVPY010028224">
    <property type="protein sequence ID" value="CAG8792309.1"/>
    <property type="molecule type" value="Genomic_DNA"/>
</dbReference>
<feature type="domain" description="C2H2-type" evidence="3">
    <location>
        <begin position="105"/>
        <end position="134"/>
    </location>
</feature>
<keyword evidence="1" id="KW-0863">Zinc-finger</keyword>
<dbReference type="Proteomes" id="UP000789405">
    <property type="component" value="Unassembled WGS sequence"/>
</dbReference>
<dbReference type="PROSITE" id="PS50157">
    <property type="entry name" value="ZINC_FINGER_C2H2_2"/>
    <property type="match status" value="1"/>
</dbReference>